<feature type="transmembrane region" description="Helical" evidence="6">
    <location>
        <begin position="7"/>
        <end position="28"/>
    </location>
</feature>
<dbReference type="GO" id="GO:0016020">
    <property type="term" value="C:membrane"/>
    <property type="evidence" value="ECO:0007669"/>
    <property type="project" value="UniProtKB-SubCell"/>
</dbReference>
<reference evidence="7 8" key="1">
    <citation type="journal article" date="2021" name="bioRxiv">
        <title>The Gossypium anomalum genome as a resource for cotton improvement and evolutionary analysis of hybrid incompatibility.</title>
        <authorList>
            <person name="Grover C.E."/>
            <person name="Yuan D."/>
            <person name="Arick M.A."/>
            <person name="Miller E.R."/>
            <person name="Hu G."/>
            <person name="Peterson D.G."/>
            <person name="Wendel J.F."/>
            <person name="Udall J.A."/>
        </authorList>
    </citation>
    <scope>NUCLEOTIDE SEQUENCE [LARGE SCALE GENOMIC DNA]</scope>
    <source>
        <strain evidence="7">JFW-Udall</strain>
        <tissue evidence="7">Leaf</tissue>
    </source>
</reference>
<feature type="transmembrane region" description="Helical" evidence="6">
    <location>
        <begin position="261"/>
        <end position="283"/>
    </location>
</feature>
<dbReference type="PANTHER" id="PTHR23504:SF1">
    <property type="entry name" value="GH21943P-RELATED"/>
    <property type="match status" value="1"/>
</dbReference>
<dbReference type="Gene3D" id="1.20.1250.20">
    <property type="entry name" value="MFS general substrate transporter like domains"/>
    <property type="match status" value="1"/>
</dbReference>
<keyword evidence="4 6" id="KW-1133">Transmembrane helix</keyword>
<comment type="subcellular location">
    <subcellularLocation>
        <location evidence="1">Membrane</location>
        <topology evidence="1">Multi-pass membrane protein</topology>
    </subcellularLocation>
</comment>
<dbReference type="AlphaFoldDB" id="A0A8J5ZKF8"/>
<accession>A0A8J5ZKF8</accession>
<evidence type="ECO:0000256" key="4">
    <source>
        <dbReference type="ARBA" id="ARBA00022989"/>
    </source>
</evidence>
<dbReference type="InterPro" id="IPR011701">
    <property type="entry name" value="MFS"/>
</dbReference>
<keyword evidence="3 6" id="KW-0812">Transmembrane</keyword>
<keyword evidence="5 6" id="KW-0472">Membrane</keyword>
<evidence type="ECO:0000256" key="2">
    <source>
        <dbReference type="ARBA" id="ARBA00022448"/>
    </source>
</evidence>
<name>A0A8J5ZKF8_9ROSI</name>
<dbReference type="Proteomes" id="UP000701853">
    <property type="component" value="Chromosome 1"/>
</dbReference>
<feature type="transmembrane region" description="Helical" evidence="6">
    <location>
        <begin position="223"/>
        <end position="249"/>
    </location>
</feature>
<evidence type="ECO:0000313" key="8">
    <source>
        <dbReference type="Proteomes" id="UP000701853"/>
    </source>
</evidence>
<feature type="transmembrane region" description="Helical" evidence="6">
    <location>
        <begin position="164"/>
        <end position="187"/>
    </location>
</feature>
<dbReference type="SUPFAM" id="SSF103473">
    <property type="entry name" value="MFS general substrate transporter"/>
    <property type="match status" value="1"/>
</dbReference>
<protein>
    <recommendedName>
        <fullName evidence="9">Major facilitator superfamily (MFS) profile domain-containing protein</fullName>
    </recommendedName>
</protein>
<feature type="transmembrane region" description="Helical" evidence="6">
    <location>
        <begin position="121"/>
        <end position="144"/>
    </location>
</feature>
<evidence type="ECO:0000256" key="6">
    <source>
        <dbReference type="SAM" id="Phobius"/>
    </source>
</evidence>
<evidence type="ECO:0000256" key="5">
    <source>
        <dbReference type="ARBA" id="ARBA00023136"/>
    </source>
</evidence>
<comment type="caution">
    <text evidence="7">The sequence shown here is derived from an EMBL/GenBank/DDBJ whole genome shotgun (WGS) entry which is preliminary data.</text>
</comment>
<dbReference type="Pfam" id="PF07690">
    <property type="entry name" value="MFS_1"/>
    <property type="match status" value="1"/>
</dbReference>
<feature type="transmembrane region" description="Helical" evidence="6">
    <location>
        <begin position="521"/>
        <end position="540"/>
    </location>
</feature>
<feature type="transmembrane region" description="Helical" evidence="6">
    <location>
        <begin position="289"/>
        <end position="307"/>
    </location>
</feature>
<keyword evidence="8" id="KW-1185">Reference proteome</keyword>
<keyword evidence="2" id="KW-0813">Transport</keyword>
<evidence type="ECO:0008006" key="9">
    <source>
        <dbReference type="Google" id="ProtNLM"/>
    </source>
</evidence>
<feature type="transmembrane region" description="Helical" evidence="6">
    <location>
        <begin position="199"/>
        <end position="217"/>
    </location>
</feature>
<dbReference type="CDD" id="cd17330">
    <property type="entry name" value="MFS_SLC46_TetA_like"/>
    <property type="match status" value="1"/>
</dbReference>
<feature type="transmembrane region" description="Helical" evidence="6">
    <location>
        <begin position="438"/>
        <end position="462"/>
    </location>
</feature>
<organism evidence="7 8">
    <name type="scientific">Gossypium anomalum</name>
    <dbReference type="NCBI Taxonomy" id="47600"/>
    <lineage>
        <taxon>Eukaryota</taxon>
        <taxon>Viridiplantae</taxon>
        <taxon>Streptophyta</taxon>
        <taxon>Embryophyta</taxon>
        <taxon>Tracheophyta</taxon>
        <taxon>Spermatophyta</taxon>
        <taxon>Magnoliopsida</taxon>
        <taxon>eudicotyledons</taxon>
        <taxon>Gunneridae</taxon>
        <taxon>Pentapetalae</taxon>
        <taxon>rosids</taxon>
        <taxon>malvids</taxon>
        <taxon>Malvales</taxon>
        <taxon>Malvaceae</taxon>
        <taxon>Malvoideae</taxon>
        <taxon>Gossypium</taxon>
    </lineage>
</organism>
<proteinExistence type="predicted"/>
<evidence type="ECO:0000256" key="1">
    <source>
        <dbReference type="ARBA" id="ARBA00004141"/>
    </source>
</evidence>
<dbReference type="GO" id="GO:0022857">
    <property type="term" value="F:transmembrane transporter activity"/>
    <property type="evidence" value="ECO:0007669"/>
    <property type="project" value="InterPro"/>
</dbReference>
<dbReference type="EMBL" id="JAHUZN010000001">
    <property type="protein sequence ID" value="KAG8503027.1"/>
    <property type="molecule type" value="Genomic_DNA"/>
</dbReference>
<gene>
    <name evidence="7" type="ORF">CXB51_000858</name>
</gene>
<dbReference type="PANTHER" id="PTHR23504">
    <property type="entry name" value="MAJOR FACILITATOR SUPERFAMILY DOMAIN-CONTAINING PROTEIN 10"/>
    <property type="match status" value="1"/>
</dbReference>
<feature type="transmembrane region" description="Helical" evidence="6">
    <location>
        <begin position="398"/>
        <end position="418"/>
    </location>
</feature>
<evidence type="ECO:0000313" key="7">
    <source>
        <dbReference type="EMBL" id="KAG8503027.1"/>
    </source>
</evidence>
<dbReference type="OrthoDB" id="419616at2759"/>
<sequence>MEKLSGLSHLFMTIFLHNFAAFMVIPAITDVTMAALCPGKDECSIAIYFSGELNESSPSDRCSYVGNRLIQVSTALILNRVPLGARILISLLCAVTLKLLQQLNRHAPMGAYLPDRERDMVKLPVLTHLCFTFFFYNFATFMTAPVIVDVTMSALCPGEIECSLAILLSGFQQAIIGLGSLVMMPLIGNLSDKYGRKALLTLPITLTIIPLAILAYSRSRNFFYAYYVFKILTSMFCEGSVHCLSLAYVADNVPEGRRASAFGILSGIGSSAFVCGTLSTRFLSTASTFQVATAMAMLSAVYMRVFLPDSIVNDNLSTPIMSEGKLDGIVNQDEESDKEIQMFKTLPSIEDMLALLKSSLTFSQAAIVSFFSTLSDVGLHASLLYYLKARFHFNKDQFADLMVITGIAGTLLLMPILAPVIGEAKLLSIGLFFNCAHMIVYSIAWSFWVPYAAALFSLLYVFSQPCIRSIVSKQVGPCEQGKAQGFISGIGSFANVASPLLFSPLTALFLSERAPFNFPGFSIMCVGFASMIAFVQSLMIRAFPPISSERVSNLH</sequence>
<dbReference type="InterPro" id="IPR036259">
    <property type="entry name" value="MFS_trans_sf"/>
</dbReference>
<feature type="transmembrane region" description="Helical" evidence="6">
    <location>
        <begin position="483"/>
        <end position="501"/>
    </location>
</feature>
<evidence type="ECO:0000256" key="3">
    <source>
        <dbReference type="ARBA" id="ARBA00022692"/>
    </source>
</evidence>